<evidence type="ECO:0000256" key="6">
    <source>
        <dbReference type="ARBA" id="ARBA00022801"/>
    </source>
</evidence>
<evidence type="ECO:0000256" key="10">
    <source>
        <dbReference type="ARBA" id="ARBA00048523"/>
    </source>
</evidence>
<evidence type="ECO:0000256" key="7">
    <source>
        <dbReference type="ARBA" id="ARBA00022842"/>
    </source>
</evidence>
<keyword evidence="7" id="KW-0460">Magnesium</keyword>
<keyword evidence="5" id="KW-0479">Metal-binding</keyword>
<organism evidence="11 12">
    <name type="scientific">Acetobacter garciniae</name>
    <dbReference type="NCBI Taxonomy" id="2817435"/>
    <lineage>
        <taxon>Bacteria</taxon>
        <taxon>Pseudomonadati</taxon>
        <taxon>Pseudomonadota</taxon>
        <taxon>Alphaproteobacteria</taxon>
        <taxon>Acetobacterales</taxon>
        <taxon>Acetobacteraceae</taxon>
        <taxon>Acetobacter</taxon>
    </lineage>
</organism>
<dbReference type="RefSeq" id="WP_207846149.1">
    <property type="nucleotide sequence ID" value="NZ_JAFVMH010000004.1"/>
</dbReference>
<comment type="catalytic activity">
    <reaction evidence="9">
        <text>O-phospho-L-serine + H2O = L-serine + phosphate</text>
        <dbReference type="Rhea" id="RHEA:21208"/>
        <dbReference type="ChEBI" id="CHEBI:15377"/>
        <dbReference type="ChEBI" id="CHEBI:33384"/>
        <dbReference type="ChEBI" id="CHEBI:43474"/>
        <dbReference type="ChEBI" id="CHEBI:57524"/>
        <dbReference type="EC" id="3.1.3.3"/>
    </reaction>
</comment>
<evidence type="ECO:0000256" key="9">
    <source>
        <dbReference type="ARBA" id="ARBA00048138"/>
    </source>
</evidence>
<dbReference type="Pfam" id="PF12710">
    <property type="entry name" value="HAD"/>
    <property type="match status" value="1"/>
</dbReference>
<evidence type="ECO:0000256" key="4">
    <source>
        <dbReference type="ARBA" id="ARBA00022605"/>
    </source>
</evidence>
<dbReference type="PANTHER" id="PTHR43344">
    <property type="entry name" value="PHOSPHOSERINE PHOSPHATASE"/>
    <property type="match status" value="1"/>
</dbReference>
<dbReference type="InterPro" id="IPR050582">
    <property type="entry name" value="HAD-like_SerB"/>
</dbReference>
<dbReference type="InterPro" id="IPR036412">
    <property type="entry name" value="HAD-like_sf"/>
</dbReference>
<reference evidence="11" key="1">
    <citation type="submission" date="2021-03" db="EMBL/GenBank/DDBJ databases">
        <title>The complete genome sequence of Acetobacter sp. TBRC 12339.</title>
        <authorList>
            <person name="Charoenyingcharoen P."/>
            <person name="Yukphan P."/>
        </authorList>
    </citation>
    <scope>NUCLEOTIDE SEQUENCE</scope>
    <source>
        <strain evidence="11">TBRC 12339</strain>
    </source>
</reference>
<dbReference type="PANTHER" id="PTHR43344:SF2">
    <property type="entry name" value="PHOSPHOSERINE PHOSPHATASE"/>
    <property type="match status" value="1"/>
</dbReference>
<dbReference type="GO" id="GO:0000287">
    <property type="term" value="F:magnesium ion binding"/>
    <property type="evidence" value="ECO:0007669"/>
    <property type="project" value="TreeGrafter"/>
</dbReference>
<keyword evidence="4" id="KW-0028">Amino-acid biosynthesis</keyword>
<evidence type="ECO:0000256" key="8">
    <source>
        <dbReference type="ARBA" id="ARBA00023299"/>
    </source>
</evidence>
<evidence type="ECO:0000256" key="3">
    <source>
        <dbReference type="ARBA" id="ARBA00012640"/>
    </source>
</evidence>
<evidence type="ECO:0000256" key="5">
    <source>
        <dbReference type="ARBA" id="ARBA00022723"/>
    </source>
</evidence>
<name>A0A939HPN4_9PROT</name>
<protein>
    <recommendedName>
        <fullName evidence="3">phosphoserine phosphatase</fullName>
        <ecNumber evidence="3">3.1.3.3</ecNumber>
    </recommendedName>
</protein>
<dbReference type="InterPro" id="IPR023214">
    <property type="entry name" value="HAD_sf"/>
</dbReference>
<dbReference type="AlphaFoldDB" id="A0A939HPN4"/>
<keyword evidence="8" id="KW-0718">Serine biosynthesis</keyword>
<dbReference type="GO" id="GO:0036424">
    <property type="term" value="F:L-phosphoserine phosphatase activity"/>
    <property type="evidence" value="ECO:0007669"/>
    <property type="project" value="TreeGrafter"/>
</dbReference>
<comment type="pathway">
    <text evidence="2">Amino-acid biosynthesis; L-serine biosynthesis; L-serine from 3-phospho-D-glycerate: step 3/3.</text>
</comment>
<dbReference type="Proteomes" id="UP000664073">
    <property type="component" value="Unassembled WGS sequence"/>
</dbReference>
<comment type="cofactor">
    <cofactor evidence="1">
        <name>Mg(2+)</name>
        <dbReference type="ChEBI" id="CHEBI:18420"/>
    </cofactor>
</comment>
<evidence type="ECO:0000256" key="1">
    <source>
        <dbReference type="ARBA" id="ARBA00001946"/>
    </source>
</evidence>
<dbReference type="Gene3D" id="1.20.1440.320">
    <property type="match status" value="1"/>
</dbReference>
<evidence type="ECO:0000313" key="12">
    <source>
        <dbReference type="Proteomes" id="UP000664073"/>
    </source>
</evidence>
<proteinExistence type="predicted"/>
<dbReference type="EC" id="3.1.3.3" evidence="3"/>
<dbReference type="Gene3D" id="3.40.50.1000">
    <property type="entry name" value="HAD superfamily/HAD-like"/>
    <property type="match status" value="1"/>
</dbReference>
<comment type="caution">
    <text evidence="11">The sequence shown here is derived from an EMBL/GenBank/DDBJ whole genome shotgun (WGS) entry which is preliminary data.</text>
</comment>
<dbReference type="EMBL" id="JAFVMH010000004">
    <property type="protein sequence ID" value="MBO1325492.1"/>
    <property type="molecule type" value="Genomic_DNA"/>
</dbReference>
<gene>
    <name evidence="11" type="ORF">J2D77_10055</name>
</gene>
<evidence type="ECO:0000313" key="11">
    <source>
        <dbReference type="EMBL" id="MBO1325492.1"/>
    </source>
</evidence>
<evidence type="ECO:0000256" key="2">
    <source>
        <dbReference type="ARBA" id="ARBA00005135"/>
    </source>
</evidence>
<sequence>MAVSRRQLIAAGGAAFGTLLAPRLAGGIFADAAPLAADTAPDLPAPAAHGDLAPLKWAPRNRAFLQRLIANYGIGSPHYNPAQKPYAVFDWDNTCIAGDCEETLMRYAATHFRFALSPQDFARAIALDVPARPLDPTLTTTTGKPVSLGDIQADLLADYTALAARSGPIPMDNPALLSLKSKLLFAYNAIDASYDADVSCRWIIRLFSGLSHEQLAALAKDSNLWHLGQGIRQDMWTTPAQRPGRAGLVACPALTALRLTPEIADLQATLRRCGIDVFVCSASLEDVVAVFATDPDFGYNLPRENILGVRMTWPGGKLGLEPAAGWPVTVKAGKVRALHAALADKRGYGPVLVCGDSSGDYAMMTAFADTRHALIVNRCLGGEIGQLSARAAAQIDDKHPRFLLQGRNENTGEWRPSERAIKLGEDTPRLLADKA</sequence>
<comment type="catalytic activity">
    <reaction evidence="10">
        <text>O-phospho-D-serine + H2O = D-serine + phosphate</text>
        <dbReference type="Rhea" id="RHEA:24873"/>
        <dbReference type="ChEBI" id="CHEBI:15377"/>
        <dbReference type="ChEBI" id="CHEBI:35247"/>
        <dbReference type="ChEBI" id="CHEBI:43474"/>
        <dbReference type="ChEBI" id="CHEBI:58680"/>
        <dbReference type="EC" id="3.1.3.3"/>
    </reaction>
</comment>
<accession>A0A939HPN4</accession>
<dbReference type="SUPFAM" id="SSF56784">
    <property type="entry name" value="HAD-like"/>
    <property type="match status" value="1"/>
</dbReference>
<keyword evidence="12" id="KW-1185">Reference proteome</keyword>
<dbReference type="InterPro" id="IPR006311">
    <property type="entry name" value="TAT_signal"/>
</dbReference>
<keyword evidence="6 11" id="KW-0378">Hydrolase</keyword>
<dbReference type="GO" id="GO:0005737">
    <property type="term" value="C:cytoplasm"/>
    <property type="evidence" value="ECO:0007669"/>
    <property type="project" value="TreeGrafter"/>
</dbReference>
<dbReference type="PROSITE" id="PS51318">
    <property type="entry name" value="TAT"/>
    <property type="match status" value="1"/>
</dbReference>
<dbReference type="GO" id="GO:0006564">
    <property type="term" value="P:L-serine biosynthetic process"/>
    <property type="evidence" value="ECO:0007669"/>
    <property type="project" value="UniProtKB-KW"/>
</dbReference>